<dbReference type="Gene3D" id="3.30.70.1200">
    <property type="entry name" value="Crispr-associated protein, domain 1"/>
    <property type="match status" value="1"/>
</dbReference>
<protein>
    <submittedName>
        <fullName evidence="1">Type I-E CRISPR-associated protein Cas6/Cse3/CasE</fullName>
    </submittedName>
</protein>
<comment type="caution">
    <text evidence="1">The sequence shown here is derived from an EMBL/GenBank/DDBJ whole genome shotgun (WGS) entry which is preliminary data.</text>
</comment>
<dbReference type="Gene3D" id="3.30.70.1210">
    <property type="entry name" value="Crispr-associated protein, domain 2"/>
    <property type="match status" value="1"/>
</dbReference>
<accession>A0ABU8SPC2</accession>
<dbReference type="NCBIfam" id="TIGR01907">
    <property type="entry name" value="casE_Cse3"/>
    <property type="match status" value="1"/>
</dbReference>
<name>A0ABU8SPC2_9LACO</name>
<reference evidence="1 2" key="1">
    <citation type="submission" date="2023-10" db="EMBL/GenBank/DDBJ databases">
        <title>Nicoliella lavandulae sp. nov. isolated from Lavandula angustifolia flowers.</title>
        <authorList>
            <person name="Alcantara C."/>
            <person name="Zuniga M."/>
            <person name="Landete J.M."/>
            <person name="Monedero V."/>
        </authorList>
    </citation>
    <scope>NUCLEOTIDE SEQUENCE [LARGE SCALE GENOMIC DNA]</scope>
    <source>
        <strain evidence="1 2">Es01</strain>
    </source>
</reference>
<proteinExistence type="predicted"/>
<gene>
    <name evidence="1" type="primary">cas6e</name>
    <name evidence="1" type="ORF">R4146_08070</name>
</gene>
<dbReference type="Proteomes" id="UP001370590">
    <property type="component" value="Unassembled WGS sequence"/>
</dbReference>
<sequence>MYLSRIQIDDNDQKKIKDLNNLESYHGWIESSFPNEFEENIRTRKLWRIDTLFNKRYLLLISRDKPSKEMITKYGISKTLKTINYNDFLEKVYPGMVAKFRLVANPTYSKSTGKSSGKRGKPFQCVSIDGQMQFLEKRAQKNGFSLIDSEYTITHRSTELLKKENRKIYISKVCYEGRLIINDAKLFTDLLCNGLGHNKSYGFGMITIIPEDISL</sequence>
<dbReference type="RefSeq" id="WP_339960946.1">
    <property type="nucleotide sequence ID" value="NZ_JAWMWH010000003.1"/>
</dbReference>
<dbReference type="SMART" id="SM01101">
    <property type="entry name" value="CRISPR_assoc"/>
    <property type="match status" value="1"/>
</dbReference>
<evidence type="ECO:0000313" key="1">
    <source>
        <dbReference type="EMBL" id="MEJ6401097.1"/>
    </source>
</evidence>
<dbReference type="SUPFAM" id="SSF117987">
    <property type="entry name" value="CRISPR-associated protein"/>
    <property type="match status" value="2"/>
</dbReference>
<dbReference type="EMBL" id="JAWMWH010000003">
    <property type="protein sequence ID" value="MEJ6401097.1"/>
    <property type="molecule type" value="Genomic_DNA"/>
</dbReference>
<dbReference type="CDD" id="cd09727">
    <property type="entry name" value="Cas6_I-E"/>
    <property type="match status" value="1"/>
</dbReference>
<keyword evidence="2" id="KW-1185">Reference proteome</keyword>
<dbReference type="InterPro" id="IPR010179">
    <property type="entry name" value="CRISPR-assoc_prot_Cse3"/>
</dbReference>
<dbReference type="Pfam" id="PF08798">
    <property type="entry name" value="CRISPR_assoc"/>
    <property type="match status" value="1"/>
</dbReference>
<organism evidence="1 2">
    <name type="scientific">Nicoliella lavandulae</name>
    <dbReference type="NCBI Taxonomy" id="3082954"/>
    <lineage>
        <taxon>Bacteria</taxon>
        <taxon>Bacillati</taxon>
        <taxon>Bacillota</taxon>
        <taxon>Bacilli</taxon>
        <taxon>Lactobacillales</taxon>
        <taxon>Lactobacillaceae</taxon>
        <taxon>Nicoliella</taxon>
    </lineage>
</organism>
<evidence type="ECO:0000313" key="2">
    <source>
        <dbReference type="Proteomes" id="UP001370590"/>
    </source>
</evidence>